<evidence type="ECO:0000256" key="8">
    <source>
        <dbReference type="ARBA" id="ARBA00022801"/>
    </source>
</evidence>
<dbReference type="Pfam" id="PF22679">
    <property type="entry name" value="T1R_D3-like"/>
    <property type="match status" value="1"/>
</dbReference>
<dbReference type="InterPro" id="IPR051268">
    <property type="entry name" value="Type-I_R_enzyme_R_subunit"/>
</dbReference>
<dbReference type="SMART" id="SM00487">
    <property type="entry name" value="DEXDc"/>
    <property type="match status" value="1"/>
</dbReference>
<dbReference type="InterPro" id="IPR040980">
    <property type="entry name" value="SWI2_SNF2"/>
</dbReference>
<evidence type="ECO:0000256" key="6">
    <source>
        <dbReference type="ARBA" id="ARBA00022747"/>
    </source>
</evidence>
<dbReference type="GO" id="GO:0003677">
    <property type="term" value="F:DNA binding"/>
    <property type="evidence" value="ECO:0007669"/>
    <property type="project" value="UniProtKB-KW"/>
</dbReference>
<dbReference type="InterPro" id="IPR004473">
    <property type="entry name" value="Restrct_endonuc_typeI_HsdR"/>
</dbReference>
<keyword evidence="8 11" id="KW-0378">Hydrolase</keyword>
<dbReference type="RefSeq" id="WP_111703362.1">
    <property type="nucleotide sequence ID" value="NZ_CBCSGM010000006.1"/>
</dbReference>
<organism evidence="13 14">
    <name type="scientific">Lederbergia lenta</name>
    <name type="common">Bacillus lentus</name>
    <dbReference type="NCBI Taxonomy" id="1467"/>
    <lineage>
        <taxon>Bacteria</taxon>
        <taxon>Bacillati</taxon>
        <taxon>Bacillota</taxon>
        <taxon>Bacilli</taxon>
        <taxon>Bacillales</taxon>
        <taxon>Bacillaceae</taxon>
        <taxon>Lederbergia</taxon>
    </lineage>
</organism>
<evidence type="ECO:0000256" key="9">
    <source>
        <dbReference type="ARBA" id="ARBA00022840"/>
    </source>
</evidence>
<keyword evidence="4" id="KW-0540">Nuclease</keyword>
<dbReference type="InterPro" id="IPR007409">
    <property type="entry name" value="Restrct_endonuc_type1_HsdR_N"/>
</dbReference>
<keyword evidence="10 11" id="KW-0238">DNA-binding</keyword>
<keyword evidence="5 11" id="KW-0547">Nucleotide-binding</keyword>
<evidence type="ECO:0000256" key="7">
    <source>
        <dbReference type="ARBA" id="ARBA00022759"/>
    </source>
</evidence>
<dbReference type="InterPro" id="IPR027417">
    <property type="entry name" value="P-loop_NTPase"/>
</dbReference>
<dbReference type="AlphaFoldDB" id="A0A2X4VKJ7"/>
<evidence type="ECO:0000256" key="3">
    <source>
        <dbReference type="ARBA" id="ARBA00011296"/>
    </source>
</evidence>
<dbReference type="Pfam" id="PF18766">
    <property type="entry name" value="SWI2_SNF2"/>
    <property type="match status" value="1"/>
</dbReference>
<keyword evidence="14" id="KW-1185">Reference proteome</keyword>
<dbReference type="NCBIfam" id="TIGR00348">
    <property type="entry name" value="hsdR"/>
    <property type="match status" value="1"/>
</dbReference>
<reference evidence="13 14" key="1">
    <citation type="submission" date="2018-06" db="EMBL/GenBank/DDBJ databases">
        <authorList>
            <consortium name="Pathogen Informatics"/>
            <person name="Doyle S."/>
        </authorList>
    </citation>
    <scope>NUCLEOTIDE SEQUENCE [LARGE SCALE GENOMIC DNA]</scope>
    <source>
        <strain evidence="13 14">NCTC4824</strain>
    </source>
</reference>
<feature type="domain" description="Helicase ATP-binding" evidence="12">
    <location>
        <begin position="297"/>
        <end position="462"/>
    </location>
</feature>
<protein>
    <recommendedName>
        <fullName evidence="11">Type I restriction enzyme endonuclease subunit</fullName>
        <shortName evidence="11">R protein</shortName>
        <ecNumber evidence="11">3.1.21.3</ecNumber>
    </recommendedName>
    <alternativeName>
        <fullName evidence="11">Type-1 restriction enzyme R protein</fullName>
    </alternativeName>
</protein>
<evidence type="ECO:0000256" key="4">
    <source>
        <dbReference type="ARBA" id="ARBA00022722"/>
    </source>
</evidence>
<sequence length="1072" mass="126595">MRKIITEFMIEQACIKVLSENNYYEFINANISADKVFASLNVLEHENDGTGRSNIQEVVLSQVLYESLQRLNPHIPDRFFKQIVEDFKLPFTDKELEVVNYERYKQLKNGIKVEFEKDGKKQYETVRIIDFNNASKNTFTIVSQMWIKGETQHRRPDLLLFVNGLPLVFNELKNSDVKLKTAYDKNLQDYIRDIPQLFHFNQLCVLSNASETRVGSFTANYSHFFEWLRSTEDDKLNRSQIRSEGTSIQYLLDNLLKRETLLDYVENFILFENKRIKILAKNHQFLGVNNGIESFKNRKKLNGKLGVFWHTQGSGKSYSMAMFINKINRKMTGNFTFLIVTDRQDLDDQLYKNFLRTETVTEEESANPKNGAALRKDLQTNKAFLFTLIQKFRYDKGKKYPVLSDRDDIVVIVDEAHRTQYKSLAENMRTALPNAQYMAFTGTPLLGSKRFTNQWFGDYVSEYNFAQSIEDGSTVPLYYSRRVPEVWLTNNFLEDDYLEIIENENLSPEEEKRLSDYYSKTNEVLKRDDRLNIVAQDIVEHFPNRGYLGKAMVVSVDKFTTVRMYNKVQYYWNEKLKELYQERSNARSKEDRERINRQIKYMQQIEMAVVVSEDGDEDQRFKNEGLEIKKHRERMNHIDENGHDIEDNFKDPNNPLSLVFVCAMWLTGFDAPSVSTIYLDKPMKSHTLMQTIARINRVFPGKNSGLIVDYLNLFKYMQQALGDYANPDNADEMPVKNIQAQIELLDNVIEETRVFCRELNIHLDRILHRNETFDQIELFQQYTDILLEKDEYFEEFNIYVNLCKNIYEACKPEIFEFDWENKYLSVILYLGDMIKASAREESIESAKVALSRTLDLSVKSTYVHEDAGDNKYEVTKMKTLNLSEINTEDVRKTIKESQYKNIEIQELRIFIEDKLDKLLQDNKTRINFVERYQELINRYNAGNSTNEDYYEDLVDFVDNLKQEDERHVREGLIEEELEIYDLLKKDKLTKKEEEKVKLSAKKLYESIRNEQSKTNVIDWYKDEQPRKAVKFEIEKILDETLPDSYDKDMFNLKTEVIMTHLMEEAMMESAFS</sequence>
<dbReference type="Pfam" id="PF11867">
    <property type="entry name" value="T1RH-like_C"/>
    <property type="match status" value="1"/>
</dbReference>
<name>A0A2X4VKJ7_LEDLE</name>
<dbReference type="InterPro" id="IPR021810">
    <property type="entry name" value="T1RH-like_C"/>
</dbReference>
<dbReference type="Proteomes" id="UP000249134">
    <property type="component" value="Chromosome 1"/>
</dbReference>
<dbReference type="Pfam" id="PF04313">
    <property type="entry name" value="HSDR_N"/>
    <property type="match status" value="1"/>
</dbReference>
<dbReference type="Gene3D" id="3.90.1570.50">
    <property type="match status" value="1"/>
</dbReference>
<dbReference type="CDD" id="cd22332">
    <property type="entry name" value="HsdR_N"/>
    <property type="match status" value="1"/>
</dbReference>
<evidence type="ECO:0000256" key="10">
    <source>
        <dbReference type="ARBA" id="ARBA00023125"/>
    </source>
</evidence>
<dbReference type="KEGG" id="blen:NCTC4824_00186"/>
<dbReference type="REBASE" id="254531">
    <property type="entry name" value="Ble4824IP"/>
</dbReference>
<gene>
    <name evidence="13" type="primary">hsdR_1</name>
    <name evidence="13" type="ORF">NCTC4824_00186</name>
</gene>
<dbReference type="InterPro" id="IPR014001">
    <property type="entry name" value="Helicase_ATP-bd"/>
</dbReference>
<dbReference type="GO" id="GO:0009307">
    <property type="term" value="P:DNA restriction-modification system"/>
    <property type="evidence" value="ECO:0007669"/>
    <property type="project" value="UniProtKB-KW"/>
</dbReference>
<dbReference type="EC" id="3.1.21.3" evidence="11"/>
<comment type="catalytic activity">
    <reaction evidence="1 11">
        <text>Endonucleolytic cleavage of DNA to give random double-stranded fragments with terminal 5'-phosphates, ATP is simultaneously hydrolyzed.</text>
        <dbReference type="EC" id="3.1.21.3"/>
    </reaction>
</comment>
<dbReference type="PANTHER" id="PTHR30195:SF15">
    <property type="entry name" value="TYPE I RESTRICTION ENZYME HINDI ENDONUCLEASE SUBUNIT"/>
    <property type="match status" value="1"/>
</dbReference>
<dbReference type="PANTHER" id="PTHR30195">
    <property type="entry name" value="TYPE I SITE-SPECIFIC DEOXYRIBONUCLEASE PROTEIN SUBUNIT M AND R"/>
    <property type="match status" value="1"/>
</dbReference>
<comment type="similarity">
    <text evidence="2 11">Belongs to the HsdR family.</text>
</comment>
<dbReference type="GO" id="GO:0005524">
    <property type="term" value="F:ATP binding"/>
    <property type="evidence" value="ECO:0007669"/>
    <property type="project" value="UniProtKB-KW"/>
</dbReference>
<comment type="function">
    <text evidence="11">Subunit R is required for both nuclease and ATPase activities, but not for modification.</text>
</comment>
<keyword evidence="9 11" id="KW-0067">ATP-binding</keyword>
<evidence type="ECO:0000256" key="2">
    <source>
        <dbReference type="ARBA" id="ARBA00008598"/>
    </source>
</evidence>
<evidence type="ECO:0000256" key="5">
    <source>
        <dbReference type="ARBA" id="ARBA00022741"/>
    </source>
</evidence>
<dbReference type="GO" id="GO:0009035">
    <property type="term" value="F:type I site-specific deoxyribonuclease activity"/>
    <property type="evidence" value="ECO:0007669"/>
    <property type="project" value="UniProtKB-EC"/>
</dbReference>
<dbReference type="InterPro" id="IPR055180">
    <property type="entry name" value="HsdR_RecA-like_helicase_dom_2"/>
</dbReference>
<dbReference type="PROSITE" id="PS51192">
    <property type="entry name" value="HELICASE_ATP_BIND_1"/>
    <property type="match status" value="1"/>
</dbReference>
<dbReference type="Gene3D" id="3.40.50.300">
    <property type="entry name" value="P-loop containing nucleotide triphosphate hydrolases"/>
    <property type="match status" value="2"/>
</dbReference>
<evidence type="ECO:0000313" key="13">
    <source>
        <dbReference type="EMBL" id="SQI51341.1"/>
    </source>
</evidence>
<evidence type="ECO:0000259" key="12">
    <source>
        <dbReference type="PROSITE" id="PS51192"/>
    </source>
</evidence>
<evidence type="ECO:0000256" key="1">
    <source>
        <dbReference type="ARBA" id="ARBA00000851"/>
    </source>
</evidence>
<dbReference type="SUPFAM" id="SSF52540">
    <property type="entry name" value="P-loop containing nucleoside triphosphate hydrolases"/>
    <property type="match status" value="2"/>
</dbReference>
<dbReference type="STRING" id="1348624.GCA_001591545_03568"/>
<comment type="subunit">
    <text evidence="3 11">The type I restriction/modification system is composed of three polypeptides R, M and S.</text>
</comment>
<dbReference type="EMBL" id="LS483476">
    <property type="protein sequence ID" value="SQI51341.1"/>
    <property type="molecule type" value="Genomic_DNA"/>
</dbReference>
<evidence type="ECO:0000256" key="11">
    <source>
        <dbReference type="RuleBase" id="RU364115"/>
    </source>
</evidence>
<evidence type="ECO:0000313" key="14">
    <source>
        <dbReference type="Proteomes" id="UP000249134"/>
    </source>
</evidence>
<accession>A0A2X4VKJ7</accession>
<keyword evidence="6 11" id="KW-0680">Restriction system</keyword>
<proteinExistence type="inferred from homology"/>
<dbReference type="CDD" id="cd18800">
    <property type="entry name" value="SF2_C_EcoR124I-like"/>
    <property type="match status" value="1"/>
</dbReference>
<keyword evidence="7" id="KW-0255">Endonuclease</keyword>